<dbReference type="SUPFAM" id="SSF53335">
    <property type="entry name" value="S-adenosyl-L-methionine-dependent methyltransferases"/>
    <property type="match status" value="1"/>
</dbReference>
<keyword evidence="2" id="KW-0808">Transferase</keyword>
<dbReference type="RefSeq" id="WP_377329766.1">
    <property type="nucleotide sequence ID" value="NZ_JBHUMZ010000046.1"/>
</dbReference>
<reference evidence="3" key="1">
    <citation type="journal article" date="2019" name="Int. J. Syst. Evol. Microbiol.">
        <title>The Global Catalogue of Microorganisms (GCM) 10K type strain sequencing project: providing services to taxonomists for standard genome sequencing and annotation.</title>
        <authorList>
            <consortium name="The Broad Institute Genomics Platform"/>
            <consortium name="The Broad Institute Genome Sequencing Center for Infectious Disease"/>
            <person name="Wu L."/>
            <person name="Ma J."/>
        </authorList>
    </citation>
    <scope>NUCLEOTIDE SEQUENCE [LARGE SCALE GENOMIC DNA]</scope>
    <source>
        <strain evidence="3">TISTR 1571</strain>
    </source>
</reference>
<dbReference type="InterPro" id="IPR029063">
    <property type="entry name" value="SAM-dependent_MTases_sf"/>
</dbReference>
<keyword evidence="2" id="KW-0489">Methyltransferase</keyword>
<dbReference type="CDD" id="cd02440">
    <property type="entry name" value="AdoMet_MTases"/>
    <property type="match status" value="1"/>
</dbReference>
<dbReference type="GO" id="GO:0102208">
    <property type="term" value="F:2-polyprenyl-6-hydroxyphenol methylase activity"/>
    <property type="evidence" value="ECO:0007669"/>
    <property type="project" value="UniProtKB-EC"/>
</dbReference>
<evidence type="ECO:0000259" key="1">
    <source>
        <dbReference type="Pfam" id="PF08241"/>
    </source>
</evidence>
<protein>
    <submittedName>
        <fullName evidence="2">Class I SAM-dependent methyltransferase</fullName>
        <ecNumber evidence="2">2.1.1.222</ecNumber>
        <ecNumber evidence="2">2.1.1.64</ecNumber>
    </submittedName>
</protein>
<dbReference type="PANTHER" id="PTHR43861">
    <property type="entry name" value="TRANS-ACONITATE 2-METHYLTRANSFERASE-RELATED"/>
    <property type="match status" value="1"/>
</dbReference>
<evidence type="ECO:0000313" key="3">
    <source>
        <dbReference type="Proteomes" id="UP001597452"/>
    </source>
</evidence>
<dbReference type="Proteomes" id="UP001597452">
    <property type="component" value="Unassembled WGS sequence"/>
</dbReference>
<organism evidence="2 3">
    <name type="scientific">Piscibacillus salipiscarius</name>
    <dbReference type="NCBI Taxonomy" id="299480"/>
    <lineage>
        <taxon>Bacteria</taxon>
        <taxon>Bacillati</taxon>
        <taxon>Bacillota</taxon>
        <taxon>Bacilli</taxon>
        <taxon>Bacillales</taxon>
        <taxon>Bacillaceae</taxon>
        <taxon>Piscibacillus</taxon>
    </lineage>
</organism>
<dbReference type="EC" id="2.1.1.222" evidence="2"/>
<keyword evidence="3" id="KW-1185">Reference proteome</keyword>
<dbReference type="EMBL" id="JBHUMZ010000046">
    <property type="protein sequence ID" value="MFD2639766.1"/>
    <property type="molecule type" value="Genomic_DNA"/>
</dbReference>
<dbReference type="GO" id="GO:0032259">
    <property type="term" value="P:methylation"/>
    <property type="evidence" value="ECO:0007669"/>
    <property type="project" value="UniProtKB-KW"/>
</dbReference>
<gene>
    <name evidence="2" type="ORF">ACFSW4_12935</name>
</gene>
<name>A0ABW5QCM7_9BACI</name>
<proteinExistence type="predicted"/>
<dbReference type="Pfam" id="PF08241">
    <property type="entry name" value="Methyltransf_11"/>
    <property type="match status" value="1"/>
</dbReference>
<comment type="caution">
    <text evidence="2">The sequence shown here is derived from an EMBL/GenBank/DDBJ whole genome shotgun (WGS) entry which is preliminary data.</text>
</comment>
<dbReference type="InterPro" id="IPR013216">
    <property type="entry name" value="Methyltransf_11"/>
</dbReference>
<dbReference type="Gene3D" id="3.40.50.150">
    <property type="entry name" value="Vaccinia Virus protein VP39"/>
    <property type="match status" value="1"/>
</dbReference>
<dbReference type="EC" id="2.1.1.64" evidence="2"/>
<sequence length="208" mass="23732">MLEDTGERVIPKFMDPLNPLLLEHIARYQFALNYLHGRVLDLSCGAGYGTHMIAKRCKKMISEVIGIDLDQDVIDYAKGEYYHPQSKYLVADATYSHLKEQLGTFDCIVSFETIEHIEDEQAILNNYYQLLKPGGTLIVSTPFGEGRGKPCGSPFHVHQLTEEEFRHLFIDVYERTEFFYQNGVVIEPVQREGVHYPLGVAVCKKGED</sequence>
<evidence type="ECO:0000313" key="2">
    <source>
        <dbReference type="EMBL" id="MFD2639766.1"/>
    </source>
</evidence>
<feature type="domain" description="Methyltransferase type 11" evidence="1">
    <location>
        <begin position="40"/>
        <end position="139"/>
    </location>
</feature>
<dbReference type="GO" id="GO:0061542">
    <property type="term" value="F:3-demethylubiquinol 3-O-methyltransferase activity"/>
    <property type="evidence" value="ECO:0007669"/>
    <property type="project" value="UniProtKB-EC"/>
</dbReference>
<accession>A0ABW5QCM7</accession>